<accession>A0A9P8KUU8</accession>
<feature type="region of interest" description="Disordered" evidence="1">
    <location>
        <begin position="332"/>
        <end position="356"/>
    </location>
</feature>
<dbReference type="AlphaFoldDB" id="A0A9P8KUU8"/>
<organism evidence="2 3">
    <name type="scientific">Glutinoglossum americanum</name>
    <dbReference type="NCBI Taxonomy" id="1670608"/>
    <lineage>
        <taxon>Eukaryota</taxon>
        <taxon>Fungi</taxon>
        <taxon>Dikarya</taxon>
        <taxon>Ascomycota</taxon>
        <taxon>Pezizomycotina</taxon>
        <taxon>Geoglossomycetes</taxon>
        <taxon>Geoglossales</taxon>
        <taxon>Geoglossaceae</taxon>
        <taxon>Glutinoglossum</taxon>
    </lineage>
</organism>
<feature type="compositionally biased region" description="Polar residues" evidence="1">
    <location>
        <begin position="25"/>
        <end position="38"/>
    </location>
</feature>
<proteinExistence type="predicted"/>
<feature type="compositionally biased region" description="Polar residues" evidence="1">
    <location>
        <begin position="434"/>
        <end position="453"/>
    </location>
</feature>
<feature type="region of interest" description="Disordered" evidence="1">
    <location>
        <begin position="1"/>
        <end position="43"/>
    </location>
</feature>
<dbReference type="Proteomes" id="UP000698800">
    <property type="component" value="Unassembled WGS sequence"/>
</dbReference>
<feature type="compositionally biased region" description="Basic residues" evidence="1">
    <location>
        <begin position="179"/>
        <end position="189"/>
    </location>
</feature>
<reference evidence="2" key="1">
    <citation type="submission" date="2021-03" db="EMBL/GenBank/DDBJ databases">
        <title>Comparative genomics and phylogenomic investigation of the class Geoglossomycetes provide insights into ecological specialization and systematics.</title>
        <authorList>
            <person name="Melie T."/>
            <person name="Pirro S."/>
            <person name="Miller A.N."/>
            <person name="Quandt A."/>
        </authorList>
    </citation>
    <scope>NUCLEOTIDE SEQUENCE</scope>
    <source>
        <strain evidence="2">GBOQ0MN5Z8</strain>
    </source>
</reference>
<keyword evidence="3" id="KW-1185">Reference proteome</keyword>
<feature type="region of interest" description="Disordered" evidence="1">
    <location>
        <begin position="67"/>
        <end position="94"/>
    </location>
</feature>
<feature type="compositionally biased region" description="Polar residues" evidence="1">
    <location>
        <begin position="482"/>
        <end position="497"/>
    </location>
</feature>
<feature type="region of interest" description="Disordered" evidence="1">
    <location>
        <begin position="573"/>
        <end position="601"/>
    </location>
</feature>
<dbReference type="OrthoDB" id="5343018at2759"/>
<evidence type="ECO:0000313" key="3">
    <source>
        <dbReference type="Proteomes" id="UP000698800"/>
    </source>
</evidence>
<evidence type="ECO:0000256" key="1">
    <source>
        <dbReference type="SAM" id="MobiDB-lite"/>
    </source>
</evidence>
<evidence type="ECO:0000313" key="2">
    <source>
        <dbReference type="EMBL" id="KAH0536576.1"/>
    </source>
</evidence>
<gene>
    <name evidence="2" type="ORF">FGG08_006560</name>
</gene>
<sequence>MSQAPLYLGETIPSSFSHSPSASATTVRAESEPAQQPKHQGLAHQQRLLLQRGSGFRGITLPTGGINCHTPIGSPKAVRQIDGEEDEETTPRGVGRTTRCVVEATGNPLGILDEINNSAVKRRELSWASISRNQDQNLASSADYGGNTSSSCCKDSSKAVKMRSRGDSLTPQTPSPIAKHTKRRQRRSPNFRSTYLESAQYIEHLESQLVALQTQLQSLTSPTATKAHSAKLRALTTESRLLRQELSEWETRFNERVRDEVGGRVELEASLRARIKTLELELDIKDGKVRELQWELETLEGKARDIGTIETENVSLGRRVDMLTELLAQSPTKPTIEPAASLSTARRQKKSRPSSMFPRIVSSETAHAVPPPVQAQIDSKRDSVLSTTSTFCQSHWSDGYEDLLHHYPSKRNRVSTDLESVFSALSAASSVASTRPSFSRPTSAISDTSTNTGAWGLPAPSPISRDTQTRSNRHRKMRRFPSGSSAPKSLILPTTSNTAPLPASATLDGLSDFMYERPMARESMSARLPSAIGLPFGTSRYSYMGAPAWAEKETLKLLEANSASNRSYADLAKLNESPSPSPQPLRYQGSEASFGQGTPAQRESLFTEISRAEEGRLGSTPVTDTPQTTSRYMGLCASPNDRVYTPASVKSQSVVARGPALPVDVAGLGGFLWKLSVVLSEAWQNPVKLARKVISTGWSVRESKTAGELDWWLLGLLLRPARRKGKEQKLPDLGNSALGGFDWRDFSAEASKARSLSYFIGKDNVCEAVGSDGRTSAPLTVRAASPTSLKTIGCSNNQAGEPSQRKLFLWIEFTVALVLAVGVAVKDGPASVLPSCATADVGVMTDHQLGTAEPLRGGGLGDASGDGSTHFLESEL</sequence>
<dbReference type="EMBL" id="JAGHQL010000195">
    <property type="protein sequence ID" value="KAH0536576.1"/>
    <property type="molecule type" value="Genomic_DNA"/>
</dbReference>
<feature type="region of interest" description="Disordered" evidence="1">
    <location>
        <begin position="139"/>
        <end position="190"/>
    </location>
</feature>
<feature type="compositionally biased region" description="Low complexity" evidence="1">
    <location>
        <begin position="13"/>
        <end position="24"/>
    </location>
</feature>
<feature type="region of interest" description="Disordered" evidence="1">
    <location>
        <begin position="611"/>
        <end position="630"/>
    </location>
</feature>
<feature type="compositionally biased region" description="Polar residues" evidence="1">
    <location>
        <begin position="590"/>
        <end position="601"/>
    </location>
</feature>
<feature type="compositionally biased region" description="Polar residues" evidence="1">
    <location>
        <begin position="139"/>
        <end position="154"/>
    </location>
</feature>
<feature type="compositionally biased region" description="Polar residues" evidence="1">
    <location>
        <begin position="620"/>
        <end position="630"/>
    </location>
</feature>
<feature type="region of interest" description="Disordered" evidence="1">
    <location>
        <begin position="434"/>
        <end position="497"/>
    </location>
</feature>
<protein>
    <submittedName>
        <fullName evidence="2">Uncharacterized protein</fullName>
    </submittedName>
</protein>
<feature type="region of interest" description="Disordered" evidence="1">
    <location>
        <begin position="852"/>
        <end position="876"/>
    </location>
</feature>
<name>A0A9P8KUU8_9PEZI</name>
<comment type="caution">
    <text evidence="2">The sequence shown here is derived from an EMBL/GenBank/DDBJ whole genome shotgun (WGS) entry which is preliminary data.</text>
</comment>